<dbReference type="PANTHER" id="PTHR38705">
    <property type="entry name" value="PROTEIN RDS1"/>
    <property type="match status" value="1"/>
</dbReference>
<dbReference type="InterPro" id="IPR009078">
    <property type="entry name" value="Ferritin-like_SF"/>
</dbReference>
<comment type="caution">
    <text evidence="2">The sequence shown here is derived from an EMBL/GenBank/DDBJ whole genome shotgun (WGS) entry which is preliminary data.</text>
</comment>
<dbReference type="EMBL" id="JAVHJO010000012">
    <property type="protein sequence ID" value="KAK6531817.1"/>
    <property type="molecule type" value="Genomic_DNA"/>
</dbReference>
<organism evidence="2 3">
    <name type="scientific">Orbilia ellipsospora</name>
    <dbReference type="NCBI Taxonomy" id="2528407"/>
    <lineage>
        <taxon>Eukaryota</taxon>
        <taxon>Fungi</taxon>
        <taxon>Dikarya</taxon>
        <taxon>Ascomycota</taxon>
        <taxon>Pezizomycotina</taxon>
        <taxon>Orbiliomycetes</taxon>
        <taxon>Orbiliales</taxon>
        <taxon>Orbiliaceae</taxon>
        <taxon>Orbilia</taxon>
    </lineage>
</organism>
<dbReference type="Pfam" id="PF13668">
    <property type="entry name" value="Ferritin_2"/>
    <property type="match status" value="1"/>
</dbReference>
<reference evidence="2 3" key="1">
    <citation type="submission" date="2019-10" db="EMBL/GenBank/DDBJ databases">
        <authorList>
            <person name="Palmer J.M."/>
        </authorList>
    </citation>
    <scope>NUCLEOTIDE SEQUENCE [LARGE SCALE GENOMIC DNA]</scope>
    <source>
        <strain evidence="2 3">TWF694</strain>
    </source>
</reference>
<dbReference type="SUPFAM" id="SSF47240">
    <property type="entry name" value="Ferritin-like"/>
    <property type="match status" value="1"/>
</dbReference>
<dbReference type="PANTHER" id="PTHR38705:SF1">
    <property type="entry name" value="PROTEIN RDS1"/>
    <property type="match status" value="1"/>
</dbReference>
<evidence type="ECO:0000313" key="2">
    <source>
        <dbReference type="EMBL" id="KAK6531817.1"/>
    </source>
</evidence>
<name>A0AAV9X098_9PEZI</name>
<dbReference type="InterPro" id="IPR039254">
    <property type="entry name" value="Rds1"/>
</dbReference>
<keyword evidence="3" id="KW-1185">Reference proteome</keyword>
<protein>
    <submittedName>
        <fullName evidence="2">Uncharacterized protein</fullName>
    </submittedName>
</protein>
<feature type="chain" id="PRO_5043765652" evidence="1">
    <location>
        <begin position="22"/>
        <end position="312"/>
    </location>
</feature>
<gene>
    <name evidence="2" type="ORF">TWF694_002984</name>
</gene>
<evidence type="ECO:0000313" key="3">
    <source>
        <dbReference type="Proteomes" id="UP001365542"/>
    </source>
</evidence>
<feature type="signal peptide" evidence="1">
    <location>
        <begin position="1"/>
        <end position="21"/>
    </location>
</feature>
<proteinExistence type="predicted"/>
<dbReference type="Proteomes" id="UP001365542">
    <property type="component" value="Unassembled WGS sequence"/>
</dbReference>
<keyword evidence="1" id="KW-0732">Signal</keyword>
<accession>A0AAV9X098</accession>
<sequence>MKCSILTLSSSLAILAGSASAFPVVKKADIDLTVLQFALTLEHLENVFYKEALKKFPESKFLAAGYTKEYYSNIKYIAHDEEAHVKLLTNGIKAAGGMPVAACTYNFPMTDVKSFIGLSAILEGVGTSAYLGGAPLITSKDYLTIAGSILVTEALHTSMQRQAVHHVPAANPYGTPLTPSPVYTLAAAFIKKCPASNMMLPFTAFPTLTAVQGMPASPGMPFEFSVASTLPSGFFVTFVNGLSITSVKPKSVSGKKFCAVPPASFGGQTYALVTSTNMTGGAIADSGILFGPAIIELTPGSPTYNPNFHKKK</sequence>
<evidence type="ECO:0000256" key="1">
    <source>
        <dbReference type="SAM" id="SignalP"/>
    </source>
</evidence>
<dbReference type="AlphaFoldDB" id="A0AAV9X098"/>